<accession>A0A380F9Q3</accession>
<name>A0A380F9Q3_STAGA</name>
<dbReference type="EMBL" id="UHDK01000001">
    <property type="protein sequence ID" value="SUM30932.1"/>
    <property type="molecule type" value="Genomic_DNA"/>
</dbReference>
<dbReference type="AlphaFoldDB" id="A0A380F9Q3"/>
<organism evidence="1 2">
    <name type="scientific">Staphylococcus gallinarum</name>
    <dbReference type="NCBI Taxonomy" id="1293"/>
    <lineage>
        <taxon>Bacteria</taxon>
        <taxon>Bacillati</taxon>
        <taxon>Bacillota</taxon>
        <taxon>Bacilli</taxon>
        <taxon>Bacillales</taxon>
        <taxon>Staphylococcaceae</taxon>
        <taxon>Staphylococcus</taxon>
    </lineage>
</organism>
<proteinExistence type="predicted"/>
<protein>
    <submittedName>
        <fullName evidence="1">Uncharacterized protein</fullName>
    </submittedName>
</protein>
<evidence type="ECO:0000313" key="2">
    <source>
        <dbReference type="Proteomes" id="UP000255277"/>
    </source>
</evidence>
<sequence length="82" mass="10122">MFQYFMDDMQQVVTLIDRYINKAEHYNDMKNGYINEYKSFYNAYNNEIEVTKTYENNIPMAMLMKQFKNQLLKRRNNRKISN</sequence>
<dbReference type="Proteomes" id="UP000255277">
    <property type="component" value="Unassembled WGS sequence"/>
</dbReference>
<evidence type="ECO:0000313" key="1">
    <source>
        <dbReference type="EMBL" id="SUM30932.1"/>
    </source>
</evidence>
<reference evidence="1 2" key="1">
    <citation type="submission" date="2018-06" db="EMBL/GenBank/DDBJ databases">
        <authorList>
            <consortium name="Pathogen Informatics"/>
            <person name="Doyle S."/>
        </authorList>
    </citation>
    <scope>NUCLEOTIDE SEQUENCE [LARGE SCALE GENOMIC DNA]</scope>
    <source>
        <strain evidence="1 2">NCTC12195</strain>
    </source>
</reference>
<gene>
    <name evidence="1" type="ORF">NCTC12195_00333</name>
</gene>